<dbReference type="EMBL" id="JABBFZ010000001">
    <property type="protein sequence ID" value="NML29328.1"/>
    <property type="molecule type" value="Genomic_DNA"/>
</dbReference>
<organism evidence="1 2">
    <name type="scientific">Paraburkholderia antibiotica</name>
    <dbReference type="NCBI Taxonomy" id="2728839"/>
    <lineage>
        <taxon>Bacteria</taxon>
        <taxon>Pseudomonadati</taxon>
        <taxon>Pseudomonadota</taxon>
        <taxon>Betaproteobacteria</taxon>
        <taxon>Burkholderiales</taxon>
        <taxon>Burkholderiaceae</taxon>
        <taxon>Paraburkholderia</taxon>
    </lineage>
</organism>
<name>A0A7X9X0X9_9BURK</name>
<gene>
    <name evidence="1" type="ORF">HHL14_00495</name>
</gene>
<dbReference type="AlphaFoldDB" id="A0A7X9X0X9"/>
<evidence type="ECO:0000313" key="1">
    <source>
        <dbReference type="EMBL" id="NML29328.1"/>
    </source>
</evidence>
<accession>A0A7X9X0X9</accession>
<comment type="caution">
    <text evidence="1">The sequence shown here is derived from an EMBL/GenBank/DDBJ whole genome shotgun (WGS) entry which is preliminary data.</text>
</comment>
<proteinExistence type="predicted"/>
<protein>
    <submittedName>
        <fullName evidence="1">Uncharacterized protein</fullName>
    </submittedName>
</protein>
<sequence length="91" mass="10077">MQGPNSVDRAKQYVDRGLTSDFGYQVGPSLGKGAIAQRYSASPRTQHFEIGAAFYLEKYVKRVVPSPYQINVNFKAAISDSSVHENLRCGH</sequence>
<evidence type="ECO:0000313" key="2">
    <source>
        <dbReference type="Proteomes" id="UP000583127"/>
    </source>
</evidence>
<reference evidence="1 2" key="1">
    <citation type="submission" date="2020-04" db="EMBL/GenBank/DDBJ databases">
        <title>Paraburkholderia sp. G-4-1-8 isolated from soil.</title>
        <authorList>
            <person name="Dahal R.H."/>
        </authorList>
    </citation>
    <scope>NUCLEOTIDE SEQUENCE [LARGE SCALE GENOMIC DNA]</scope>
    <source>
        <strain evidence="1 2">G-4-1-8</strain>
    </source>
</reference>
<dbReference type="Proteomes" id="UP000583127">
    <property type="component" value="Unassembled WGS sequence"/>
</dbReference>
<keyword evidence="2" id="KW-1185">Reference proteome</keyword>